<dbReference type="EMBL" id="JACVVK020000463">
    <property type="protein sequence ID" value="KAK7473589.1"/>
    <property type="molecule type" value="Genomic_DNA"/>
</dbReference>
<dbReference type="AlphaFoldDB" id="A0ABD0JEW4"/>
<reference evidence="2 3" key="1">
    <citation type="journal article" date="2023" name="Sci. Data">
        <title>Genome assembly of the Korean intertidal mud-creeper Batillaria attramentaria.</title>
        <authorList>
            <person name="Patra A.K."/>
            <person name="Ho P.T."/>
            <person name="Jun S."/>
            <person name="Lee S.J."/>
            <person name="Kim Y."/>
            <person name="Won Y.J."/>
        </authorList>
    </citation>
    <scope>NUCLEOTIDE SEQUENCE [LARGE SCALE GENOMIC DNA]</scope>
    <source>
        <strain evidence="2">Wonlab-2016</strain>
    </source>
</reference>
<protein>
    <submittedName>
        <fullName evidence="2">Uncharacterized protein</fullName>
    </submittedName>
</protein>
<evidence type="ECO:0000256" key="1">
    <source>
        <dbReference type="SAM" id="MobiDB-lite"/>
    </source>
</evidence>
<evidence type="ECO:0000313" key="2">
    <source>
        <dbReference type="EMBL" id="KAK7473589.1"/>
    </source>
</evidence>
<feature type="region of interest" description="Disordered" evidence="1">
    <location>
        <begin position="1"/>
        <end position="25"/>
    </location>
</feature>
<feature type="region of interest" description="Disordered" evidence="1">
    <location>
        <begin position="78"/>
        <end position="107"/>
    </location>
</feature>
<proteinExistence type="predicted"/>
<name>A0ABD0JEW4_9CAEN</name>
<accession>A0ABD0JEW4</accession>
<evidence type="ECO:0000313" key="3">
    <source>
        <dbReference type="Proteomes" id="UP001519460"/>
    </source>
</evidence>
<sequence>MLPRREGGAKEKQRQQMESKTKKDVQKEFDRALLIEVAAINPFHLGNMKKGSGSGIDEDFTEEDKLLMDIMQMKVAAEEEKMTVNKGAEQEKETKERKSGKKPWQAG</sequence>
<gene>
    <name evidence="2" type="ORF">BaRGS_00035136</name>
</gene>
<organism evidence="2 3">
    <name type="scientific">Batillaria attramentaria</name>
    <dbReference type="NCBI Taxonomy" id="370345"/>
    <lineage>
        <taxon>Eukaryota</taxon>
        <taxon>Metazoa</taxon>
        <taxon>Spiralia</taxon>
        <taxon>Lophotrochozoa</taxon>
        <taxon>Mollusca</taxon>
        <taxon>Gastropoda</taxon>
        <taxon>Caenogastropoda</taxon>
        <taxon>Sorbeoconcha</taxon>
        <taxon>Cerithioidea</taxon>
        <taxon>Batillariidae</taxon>
        <taxon>Batillaria</taxon>
    </lineage>
</organism>
<dbReference type="Proteomes" id="UP001519460">
    <property type="component" value="Unassembled WGS sequence"/>
</dbReference>
<keyword evidence="3" id="KW-1185">Reference proteome</keyword>
<feature type="compositionally biased region" description="Basic and acidic residues" evidence="1">
    <location>
        <begin position="78"/>
        <end position="97"/>
    </location>
</feature>
<comment type="caution">
    <text evidence="2">The sequence shown here is derived from an EMBL/GenBank/DDBJ whole genome shotgun (WGS) entry which is preliminary data.</text>
</comment>